<protein>
    <submittedName>
        <fullName evidence="1">Uncharacterized protein</fullName>
    </submittedName>
</protein>
<sequence length="92" mass="10848">MEARHISIWIGIVRNNQIRKDRKGVSTTADNPYDFDRMINRASLDEINQISLVKSMSGVRMRGSTNKTGFHFMAESSHKRIKQQFRRRFYTN</sequence>
<dbReference type="EMBL" id="CACRUQ010000038">
    <property type="protein sequence ID" value="VYU64314.1"/>
    <property type="molecule type" value="Genomic_DNA"/>
</dbReference>
<gene>
    <name evidence="1" type="ORF">RTLFYP15_00266</name>
</gene>
<name>A0A6N3GIN2_9FIRM</name>
<evidence type="ECO:0000313" key="1">
    <source>
        <dbReference type="EMBL" id="VYU64314.1"/>
    </source>
</evidence>
<accession>A0A6N3GIN2</accession>
<dbReference type="RefSeq" id="WP_055146346.1">
    <property type="nucleotide sequence ID" value="NZ_CACRUQ010000038.1"/>
</dbReference>
<reference evidence="1" key="1">
    <citation type="submission" date="2019-11" db="EMBL/GenBank/DDBJ databases">
        <authorList>
            <person name="Feng L."/>
        </authorList>
    </citation>
    <scope>NUCLEOTIDE SEQUENCE</scope>
    <source>
        <strain evidence="1">RtorquesLFYP15</strain>
    </source>
</reference>
<organism evidence="1">
    <name type="scientific">[Ruminococcus] torques</name>
    <dbReference type="NCBI Taxonomy" id="33039"/>
    <lineage>
        <taxon>Bacteria</taxon>
        <taxon>Bacillati</taxon>
        <taxon>Bacillota</taxon>
        <taxon>Clostridia</taxon>
        <taxon>Lachnospirales</taxon>
        <taxon>Lachnospiraceae</taxon>
        <taxon>Mediterraneibacter</taxon>
    </lineage>
</organism>
<proteinExistence type="predicted"/>
<dbReference type="AlphaFoldDB" id="A0A6N3GIN2"/>